<dbReference type="AlphaFoldDB" id="A0A9P6JWU3"/>
<proteinExistence type="predicted"/>
<keyword evidence="2" id="KW-1185">Reference proteome</keyword>
<reference evidence="1" key="1">
    <citation type="submission" date="2020-11" db="EMBL/GenBank/DDBJ databases">
        <authorList>
            <consortium name="DOE Joint Genome Institute"/>
            <person name="Ahrendt S."/>
            <person name="Riley R."/>
            <person name="Andreopoulos W."/>
            <person name="Labutti K."/>
            <person name="Pangilinan J."/>
            <person name="Ruiz-Duenas F.J."/>
            <person name="Barrasa J.M."/>
            <person name="Sanchez-Garcia M."/>
            <person name="Camarero S."/>
            <person name="Miyauchi S."/>
            <person name="Serrano A."/>
            <person name="Linde D."/>
            <person name="Babiker R."/>
            <person name="Drula E."/>
            <person name="Ayuso-Fernandez I."/>
            <person name="Pacheco R."/>
            <person name="Padilla G."/>
            <person name="Ferreira P."/>
            <person name="Barriuso J."/>
            <person name="Kellner H."/>
            <person name="Castanera R."/>
            <person name="Alfaro M."/>
            <person name="Ramirez L."/>
            <person name="Pisabarro A.G."/>
            <person name="Kuo A."/>
            <person name="Tritt A."/>
            <person name="Lipzen A."/>
            <person name="He G."/>
            <person name="Yan M."/>
            <person name="Ng V."/>
            <person name="Cullen D."/>
            <person name="Martin F."/>
            <person name="Rosso M.-N."/>
            <person name="Henrissat B."/>
            <person name="Hibbett D."/>
            <person name="Martinez A.T."/>
            <person name="Grigoriev I.V."/>
        </authorList>
    </citation>
    <scope>NUCLEOTIDE SEQUENCE</scope>
    <source>
        <strain evidence="1">CBS 506.95</strain>
    </source>
</reference>
<dbReference type="EMBL" id="MU157825">
    <property type="protein sequence ID" value="KAF9535025.1"/>
    <property type="molecule type" value="Genomic_DNA"/>
</dbReference>
<organism evidence="1 2">
    <name type="scientific">Crepidotus variabilis</name>
    <dbReference type="NCBI Taxonomy" id="179855"/>
    <lineage>
        <taxon>Eukaryota</taxon>
        <taxon>Fungi</taxon>
        <taxon>Dikarya</taxon>
        <taxon>Basidiomycota</taxon>
        <taxon>Agaricomycotina</taxon>
        <taxon>Agaricomycetes</taxon>
        <taxon>Agaricomycetidae</taxon>
        <taxon>Agaricales</taxon>
        <taxon>Agaricineae</taxon>
        <taxon>Crepidotaceae</taxon>
        <taxon>Crepidotus</taxon>
    </lineage>
</organism>
<sequence>MLYYIHQWYKLPPPFWYARSEARTRNYMISVPDILASGDQTAFQIWNLTKGHLRIYPSGCLRRPKLGNLSSIAQVTLARLIHCLQFSSKGLL</sequence>
<name>A0A9P6JWU3_9AGAR</name>
<comment type="caution">
    <text evidence="1">The sequence shown here is derived from an EMBL/GenBank/DDBJ whole genome shotgun (WGS) entry which is preliminary data.</text>
</comment>
<gene>
    <name evidence="1" type="ORF">CPB83DRAFT_226159</name>
</gene>
<evidence type="ECO:0000313" key="1">
    <source>
        <dbReference type="EMBL" id="KAF9535025.1"/>
    </source>
</evidence>
<accession>A0A9P6JWU3</accession>
<dbReference type="Proteomes" id="UP000807306">
    <property type="component" value="Unassembled WGS sequence"/>
</dbReference>
<evidence type="ECO:0000313" key="2">
    <source>
        <dbReference type="Proteomes" id="UP000807306"/>
    </source>
</evidence>
<protein>
    <submittedName>
        <fullName evidence="1">Uncharacterized protein</fullName>
    </submittedName>
</protein>